<dbReference type="EMBL" id="LBHU01000002">
    <property type="protein sequence ID" value="KLI63513.1"/>
    <property type="molecule type" value="Genomic_DNA"/>
</dbReference>
<dbReference type="InterPro" id="IPR020556">
    <property type="entry name" value="Amidase_CS"/>
</dbReference>
<evidence type="ECO:0000259" key="1">
    <source>
        <dbReference type="Pfam" id="PF01425"/>
    </source>
</evidence>
<dbReference type="InterPro" id="IPR023631">
    <property type="entry name" value="Amidase_dom"/>
</dbReference>
<dbReference type="Proteomes" id="UP000053455">
    <property type="component" value="Unassembled WGS sequence"/>
</dbReference>
<dbReference type="STRING" id="874156.GCA_001021555_01913"/>
<dbReference type="PROSITE" id="PS00571">
    <property type="entry name" value="AMIDASES"/>
    <property type="match status" value="1"/>
</dbReference>
<sequence>MSKLHYSGICEVAEQIESGKLSPVDLTRHMLDRIDAIDKDLKSFMTVTRDRALKEAEKAEREIADGDYRGRLHGIPIAIKDLIDAKDLPTQGGLAVLKGNVAANDAPVLKKLSAAGAILIGKLNMTEGAMAGYHRDFEIPVNPWNAGYWSGASSSGSGVSVAAGLCFAALGTDTAGSIRFPAMANGVVGLKPTFGLVGKSGALTLGDSLDHIGPLTRRVADAAIMLEVMAGYDRFDRHSLDRPVPDLTSNLDAGIAGMRIGYDATYTAIGASKELIAAHEAALLELEKLGAQIVEVSVPSQTTELMDAWFAICASEAVAAHAKTYPARAADYGGYFGDFLALGTTITQEQVDAAWQLRRAFSAEFNEFLASVDALALPSGIGPLQNDYDLYQNAEALQPLFDKAHLEYTVPFDMAGAPGLTVRCGFTAEGMPLAIQFGGAPFSEATLCRIGHAYEQATSWHESNPPI</sequence>
<name>A0A0H0XLP4_9SPHN</name>
<proteinExistence type="predicted"/>
<dbReference type="GO" id="GO:0003824">
    <property type="term" value="F:catalytic activity"/>
    <property type="evidence" value="ECO:0007669"/>
    <property type="project" value="InterPro"/>
</dbReference>
<protein>
    <recommendedName>
        <fullName evidence="1">Amidase domain-containing protein</fullName>
    </recommendedName>
</protein>
<dbReference type="InterPro" id="IPR036928">
    <property type="entry name" value="AS_sf"/>
</dbReference>
<comment type="caution">
    <text evidence="2">The sequence shown here is derived from an EMBL/GenBank/DDBJ whole genome shotgun (WGS) entry which is preliminary data.</text>
</comment>
<dbReference type="AlphaFoldDB" id="A0A0H0XLP4"/>
<organism evidence="2 3">
    <name type="scientific">Aurantiacibacter marinus</name>
    <dbReference type="NCBI Taxonomy" id="874156"/>
    <lineage>
        <taxon>Bacteria</taxon>
        <taxon>Pseudomonadati</taxon>
        <taxon>Pseudomonadota</taxon>
        <taxon>Alphaproteobacteria</taxon>
        <taxon>Sphingomonadales</taxon>
        <taxon>Erythrobacteraceae</taxon>
        <taxon>Aurantiacibacter</taxon>
    </lineage>
</organism>
<evidence type="ECO:0000313" key="2">
    <source>
        <dbReference type="EMBL" id="KLI63513.1"/>
    </source>
</evidence>
<feature type="domain" description="Amidase" evidence="1">
    <location>
        <begin position="25"/>
        <end position="448"/>
    </location>
</feature>
<dbReference type="PANTHER" id="PTHR11895">
    <property type="entry name" value="TRANSAMIDASE"/>
    <property type="match status" value="1"/>
</dbReference>
<dbReference type="InterPro" id="IPR000120">
    <property type="entry name" value="Amidase"/>
</dbReference>
<dbReference type="SUPFAM" id="SSF75304">
    <property type="entry name" value="Amidase signature (AS) enzymes"/>
    <property type="match status" value="1"/>
</dbReference>
<keyword evidence="3" id="KW-1185">Reference proteome</keyword>
<dbReference type="Pfam" id="PF01425">
    <property type="entry name" value="Amidase"/>
    <property type="match status" value="1"/>
</dbReference>
<reference evidence="2 3" key="1">
    <citation type="submission" date="2015-04" db="EMBL/GenBank/DDBJ databases">
        <title>The draft genome sequence of Erythrobacter marinus HWDM-33.</title>
        <authorList>
            <person name="Zhuang L."/>
            <person name="Liu Y."/>
            <person name="Shao Z."/>
        </authorList>
    </citation>
    <scope>NUCLEOTIDE SEQUENCE [LARGE SCALE GENOMIC DNA]</scope>
    <source>
        <strain evidence="2 3">HWDM-33</strain>
    </source>
</reference>
<dbReference type="Gene3D" id="3.90.1300.10">
    <property type="entry name" value="Amidase signature (AS) domain"/>
    <property type="match status" value="1"/>
</dbReference>
<gene>
    <name evidence="2" type="ORF">AAV99_07030</name>
</gene>
<dbReference type="PATRIC" id="fig|874156.12.peg.1445"/>
<dbReference type="PANTHER" id="PTHR11895:SF176">
    <property type="entry name" value="AMIDASE AMID-RELATED"/>
    <property type="match status" value="1"/>
</dbReference>
<accession>A0A0H0XLP4</accession>
<evidence type="ECO:0000313" key="3">
    <source>
        <dbReference type="Proteomes" id="UP000053455"/>
    </source>
</evidence>